<sequence length="25" mass="2822">MALASTQTGKLLEGMLYEMHMHTPM</sequence>
<dbReference type="EMBL" id="UINC01188801">
    <property type="protein sequence ID" value="SVE02191.1"/>
    <property type="molecule type" value="Genomic_DNA"/>
</dbReference>
<accession>A0A383A3J0</accession>
<gene>
    <name evidence="1" type="ORF">METZ01_LOCUS455045</name>
</gene>
<organism evidence="1">
    <name type="scientific">marine metagenome</name>
    <dbReference type="NCBI Taxonomy" id="408172"/>
    <lineage>
        <taxon>unclassified sequences</taxon>
        <taxon>metagenomes</taxon>
        <taxon>ecological metagenomes</taxon>
    </lineage>
</organism>
<reference evidence="1" key="1">
    <citation type="submission" date="2018-05" db="EMBL/GenBank/DDBJ databases">
        <authorList>
            <person name="Lanie J.A."/>
            <person name="Ng W.-L."/>
            <person name="Kazmierczak K.M."/>
            <person name="Andrzejewski T.M."/>
            <person name="Davidsen T.M."/>
            <person name="Wayne K.J."/>
            <person name="Tettelin H."/>
            <person name="Glass J.I."/>
            <person name="Rusch D."/>
            <person name="Podicherti R."/>
            <person name="Tsui H.-C.T."/>
            <person name="Winkler M.E."/>
        </authorList>
    </citation>
    <scope>NUCLEOTIDE SEQUENCE</scope>
</reference>
<feature type="non-terminal residue" evidence="1">
    <location>
        <position position="25"/>
    </location>
</feature>
<protein>
    <submittedName>
        <fullName evidence="1">Uncharacterized protein</fullName>
    </submittedName>
</protein>
<evidence type="ECO:0000313" key="1">
    <source>
        <dbReference type="EMBL" id="SVE02191.1"/>
    </source>
</evidence>
<dbReference type="AlphaFoldDB" id="A0A383A3J0"/>
<proteinExistence type="predicted"/>
<name>A0A383A3J0_9ZZZZ</name>